<accession>A0ABD0JEJ2</accession>
<dbReference type="Proteomes" id="UP001519460">
    <property type="component" value="Unassembled WGS sequence"/>
</dbReference>
<evidence type="ECO:0000313" key="5">
    <source>
        <dbReference type="EMBL" id="KAK7471597.1"/>
    </source>
</evidence>
<dbReference type="InterPro" id="IPR001217">
    <property type="entry name" value="STAT"/>
</dbReference>
<dbReference type="InterPro" id="IPR013799">
    <property type="entry name" value="STAT_TF_prot_interaction"/>
</dbReference>
<gene>
    <name evidence="5" type="ORF">BaRGS_00035760</name>
</gene>
<name>A0ABD0JEJ2_9CAEN</name>
<dbReference type="PANTHER" id="PTHR11801">
    <property type="entry name" value="SIGNAL TRANSDUCER AND ACTIVATOR OF TRANSCRIPTION"/>
    <property type="match status" value="1"/>
</dbReference>
<dbReference type="Gene3D" id="3.30.505.10">
    <property type="entry name" value="SH2 domain"/>
    <property type="match status" value="1"/>
</dbReference>
<evidence type="ECO:0000259" key="4">
    <source>
        <dbReference type="PROSITE" id="PS50001"/>
    </source>
</evidence>
<organism evidence="5 6">
    <name type="scientific">Batillaria attramentaria</name>
    <dbReference type="NCBI Taxonomy" id="370345"/>
    <lineage>
        <taxon>Eukaryota</taxon>
        <taxon>Metazoa</taxon>
        <taxon>Spiralia</taxon>
        <taxon>Lophotrochozoa</taxon>
        <taxon>Mollusca</taxon>
        <taxon>Gastropoda</taxon>
        <taxon>Caenogastropoda</taxon>
        <taxon>Sorbeoconcha</taxon>
        <taxon>Cerithioidea</taxon>
        <taxon>Batillariidae</taxon>
        <taxon>Batillaria</taxon>
    </lineage>
</organism>
<dbReference type="AlphaFoldDB" id="A0ABD0JEJ2"/>
<dbReference type="Pfam" id="PF00017">
    <property type="entry name" value="SH2"/>
    <property type="match status" value="1"/>
</dbReference>
<dbReference type="SUPFAM" id="SSF55550">
    <property type="entry name" value="SH2 domain"/>
    <property type="match status" value="1"/>
</dbReference>
<reference evidence="5 6" key="1">
    <citation type="journal article" date="2023" name="Sci. Data">
        <title>Genome assembly of the Korean intertidal mud-creeper Batillaria attramentaria.</title>
        <authorList>
            <person name="Patra A.K."/>
            <person name="Ho P.T."/>
            <person name="Jun S."/>
            <person name="Lee S.J."/>
            <person name="Kim Y."/>
            <person name="Won Y.J."/>
        </authorList>
    </citation>
    <scope>NUCLEOTIDE SEQUENCE [LARGE SCALE GENOMIC DNA]</scope>
    <source>
        <strain evidence="5">Wonlab-2016</strain>
    </source>
</reference>
<protein>
    <recommendedName>
        <fullName evidence="4">SH2 domain-containing protein</fullName>
    </recommendedName>
</protein>
<dbReference type="EMBL" id="JACVVK020000486">
    <property type="protein sequence ID" value="KAK7471597.1"/>
    <property type="molecule type" value="Genomic_DNA"/>
</dbReference>
<evidence type="ECO:0000256" key="2">
    <source>
        <dbReference type="ARBA" id="ARBA00022999"/>
    </source>
</evidence>
<dbReference type="SUPFAM" id="SSF49417">
    <property type="entry name" value="p53-like transcription factors"/>
    <property type="match status" value="1"/>
</dbReference>
<dbReference type="Pfam" id="PF02865">
    <property type="entry name" value="STAT_int"/>
    <property type="match status" value="1"/>
</dbReference>
<dbReference type="Gene3D" id="1.10.532.10">
    <property type="entry name" value="STAT transcription factor, N-terminal domain"/>
    <property type="match status" value="1"/>
</dbReference>
<dbReference type="InterPro" id="IPR036860">
    <property type="entry name" value="SH2_dom_sf"/>
</dbReference>
<sequence length="640" mass="72415">MSQYEKIKKLYEENREVDLSFYSSILLNLRTRLAKWVEEQDWSAVVGESSDPDFPQTEAENEAKRLLDEALTLLKEKADSSRPTGRAELLQPKDRLLQFAQTLNDKINTERDGHQSLKQTLKVTFSVLSSWRNEIASGSTELKDVFQNGRSSASPSEIFHQCRKGLGDMMQKTITDLDKLLTCMKPHINRVWKTHQLHTCVSRKPENEADPKYVDELCKTVCACIAGLIDCIYSKQLEEVDMMRSPPVGIMQSLSVPVPTPSMKSQLESALKQLLDKHLQMLLVVLQQPPMTMMMEKEKGARDSEANNSKKFDTSVGILGGEGLGTHISITAVEIYLCHGQDLATAQEHNTVPEQRFKIVCDNKANQRRGRDLDPPCGPHVKMYEGVRVEEYSRKETKHVYRQVYYAVYKVTVQFTVPMWTFEVQTTSLPVLVRTGAVQAAEHVGVQLCLSYIAKNVLDPRVTVPTSMKIEDIVQMMNERIRGIGGRGLESYEKEFLREKLALMKSTKGSKGQNKEVTLEAFIKDKVVLPSQAAYGLASTDSKGDEMPFSLWRWLHSVINLLEKTIKQPWLDGVIYGFASRKHCEEILMDKPEGTFLLRFSESTVQGNHKESQGGLGLVGKVGGKCMLLYIQLLQSQWFL</sequence>
<comment type="similarity">
    <text evidence="1">Belongs to the transcription factor STAT family.</text>
</comment>
<proteinExistence type="inferred from homology"/>
<evidence type="ECO:0000313" key="6">
    <source>
        <dbReference type="Proteomes" id="UP001519460"/>
    </source>
</evidence>
<dbReference type="SUPFAM" id="SSF48092">
    <property type="entry name" value="Transcription factor STAT-4 N-domain"/>
    <property type="match status" value="1"/>
</dbReference>
<evidence type="ECO:0000256" key="1">
    <source>
        <dbReference type="ARBA" id="ARBA00005586"/>
    </source>
</evidence>
<comment type="caution">
    <text evidence="5">The sequence shown here is derived from an EMBL/GenBank/DDBJ whole genome shotgun (WGS) entry which is preliminary data.</text>
</comment>
<evidence type="ECO:0000256" key="3">
    <source>
        <dbReference type="PROSITE-ProRule" id="PRU00191"/>
    </source>
</evidence>
<dbReference type="InterPro" id="IPR008967">
    <property type="entry name" value="p53-like_TF_DNA-bd_sf"/>
</dbReference>
<feature type="domain" description="SH2" evidence="4">
    <location>
        <begin position="570"/>
        <end position="640"/>
    </location>
</feature>
<keyword evidence="2 3" id="KW-0727">SH2 domain</keyword>
<dbReference type="InterPro" id="IPR000980">
    <property type="entry name" value="SH2"/>
</dbReference>
<dbReference type="InterPro" id="IPR036535">
    <property type="entry name" value="STAT_N_sf"/>
</dbReference>
<dbReference type="Gene3D" id="1.10.238.10">
    <property type="entry name" value="EF-hand"/>
    <property type="match status" value="1"/>
</dbReference>
<keyword evidence="6" id="KW-1185">Reference proteome</keyword>
<dbReference type="PROSITE" id="PS50001">
    <property type="entry name" value="SH2"/>
    <property type="match status" value="1"/>
</dbReference>